<evidence type="ECO:0000256" key="3">
    <source>
        <dbReference type="ARBA" id="ARBA00022840"/>
    </source>
</evidence>
<dbReference type="InterPro" id="IPR027417">
    <property type="entry name" value="P-loop_NTPase"/>
</dbReference>
<protein>
    <submittedName>
        <fullName evidence="5">ABC transporter ATP-binding protein</fullName>
    </submittedName>
</protein>
<evidence type="ECO:0000256" key="1">
    <source>
        <dbReference type="ARBA" id="ARBA00022448"/>
    </source>
</evidence>
<dbReference type="PROSITE" id="PS50893">
    <property type="entry name" value="ABC_TRANSPORTER_2"/>
    <property type="match status" value="1"/>
</dbReference>
<proteinExistence type="predicted"/>
<dbReference type="AlphaFoldDB" id="A0A4R9KCU1"/>
<keyword evidence="2" id="KW-0547">Nucleotide-binding</keyword>
<dbReference type="Pfam" id="PF00005">
    <property type="entry name" value="ABC_tran"/>
    <property type="match status" value="1"/>
</dbReference>
<sequence>MIDVKNLTISYGSNSVAVRDVNFNVESGCILSIIGPNGSGKSSLIKGILGLVQPISGNIHFQGKTAETHSIGYMPQTPRFPLNLKVKELISFFKKLEPVEEERFQSLLNVLELSHHMDKKIGSLSGGTKQKISILQCFSSEKDLYVIDEPTASLDPYISHLLKSLLLEKKKEGALVIFSTHILAELHELADRFILLSEGKILIDASPDEFLKQSKMVNLDQALMNFWNEEYKTKK</sequence>
<dbReference type="InterPro" id="IPR003439">
    <property type="entry name" value="ABC_transporter-like_ATP-bd"/>
</dbReference>
<reference evidence="5" key="1">
    <citation type="journal article" date="2019" name="PLoS Negl. Trop. Dis.">
        <title>Revisiting the worldwide diversity of Leptospira species in the environment.</title>
        <authorList>
            <person name="Vincent A.T."/>
            <person name="Schiettekatte O."/>
            <person name="Bourhy P."/>
            <person name="Veyrier F.J."/>
            <person name="Picardeau M."/>
        </authorList>
    </citation>
    <scope>NUCLEOTIDE SEQUENCE [LARGE SCALE GENOMIC DNA]</scope>
    <source>
        <strain evidence="5">201702476</strain>
    </source>
</reference>
<dbReference type="Gene3D" id="3.40.50.300">
    <property type="entry name" value="P-loop containing nucleotide triphosphate hydrolases"/>
    <property type="match status" value="1"/>
</dbReference>
<name>A0A4R9KCU1_9LEPT</name>
<dbReference type="GO" id="GO:0005524">
    <property type="term" value="F:ATP binding"/>
    <property type="evidence" value="ECO:0007669"/>
    <property type="project" value="UniProtKB-KW"/>
</dbReference>
<dbReference type="GO" id="GO:0016887">
    <property type="term" value="F:ATP hydrolysis activity"/>
    <property type="evidence" value="ECO:0007669"/>
    <property type="project" value="InterPro"/>
</dbReference>
<dbReference type="OrthoDB" id="2353216at2"/>
<dbReference type="EMBL" id="RQGD01000008">
    <property type="protein sequence ID" value="TGL62943.1"/>
    <property type="molecule type" value="Genomic_DNA"/>
</dbReference>
<keyword evidence="6" id="KW-1185">Reference proteome</keyword>
<feature type="domain" description="ABC transporter" evidence="4">
    <location>
        <begin position="2"/>
        <end position="223"/>
    </location>
</feature>
<dbReference type="PANTHER" id="PTHR42939:SF1">
    <property type="entry name" value="ABC TRANSPORTER ATP-BINDING PROTEIN ALBC-RELATED"/>
    <property type="match status" value="1"/>
</dbReference>
<organism evidence="5 6">
    <name type="scientific">Leptospira ognonensis</name>
    <dbReference type="NCBI Taxonomy" id="2484945"/>
    <lineage>
        <taxon>Bacteria</taxon>
        <taxon>Pseudomonadati</taxon>
        <taxon>Spirochaetota</taxon>
        <taxon>Spirochaetia</taxon>
        <taxon>Leptospirales</taxon>
        <taxon>Leptospiraceae</taxon>
        <taxon>Leptospira</taxon>
    </lineage>
</organism>
<dbReference type="InterPro" id="IPR003593">
    <property type="entry name" value="AAA+_ATPase"/>
</dbReference>
<evidence type="ECO:0000259" key="4">
    <source>
        <dbReference type="PROSITE" id="PS50893"/>
    </source>
</evidence>
<dbReference type="SUPFAM" id="SSF52540">
    <property type="entry name" value="P-loop containing nucleoside triphosphate hydrolases"/>
    <property type="match status" value="1"/>
</dbReference>
<keyword evidence="3 5" id="KW-0067">ATP-binding</keyword>
<dbReference type="InterPro" id="IPR051782">
    <property type="entry name" value="ABC_Transporter_VariousFunc"/>
</dbReference>
<comment type="caution">
    <text evidence="5">The sequence shown here is derived from an EMBL/GenBank/DDBJ whole genome shotgun (WGS) entry which is preliminary data.</text>
</comment>
<keyword evidence="1" id="KW-0813">Transport</keyword>
<evidence type="ECO:0000313" key="5">
    <source>
        <dbReference type="EMBL" id="TGL62943.1"/>
    </source>
</evidence>
<dbReference type="RefSeq" id="WP_135621666.1">
    <property type="nucleotide sequence ID" value="NZ_RQGD01000008.1"/>
</dbReference>
<gene>
    <name evidence="5" type="ORF">EHQ58_01990</name>
</gene>
<evidence type="ECO:0000313" key="6">
    <source>
        <dbReference type="Proteomes" id="UP000297693"/>
    </source>
</evidence>
<accession>A0A4R9KCU1</accession>
<dbReference type="PANTHER" id="PTHR42939">
    <property type="entry name" value="ABC TRANSPORTER ATP-BINDING PROTEIN ALBC-RELATED"/>
    <property type="match status" value="1"/>
</dbReference>
<dbReference type="SMART" id="SM00382">
    <property type="entry name" value="AAA"/>
    <property type="match status" value="1"/>
</dbReference>
<dbReference type="Proteomes" id="UP000297693">
    <property type="component" value="Unassembled WGS sequence"/>
</dbReference>
<evidence type="ECO:0000256" key="2">
    <source>
        <dbReference type="ARBA" id="ARBA00022741"/>
    </source>
</evidence>